<keyword evidence="2" id="KW-1185">Reference proteome</keyword>
<proteinExistence type="predicted"/>
<sequence>MHGSPAATSNRTVTEIGYSATELDVLTVARHFFRGLSEPGTHGWRLAFAHAIDRRGAEIGPRLAMAVLDAIEAMRLARDGCFRFSNPCCRCCAIHVTRHEESFMAAYRAAGSGRLDAVRAHALLLCEGAETTGFVAAIEALAEVMRPAPSASVTID</sequence>
<dbReference type="AlphaFoldDB" id="A0A1Y5RN56"/>
<accession>A0A1Y5RN56</accession>
<dbReference type="EMBL" id="FWFV01000001">
    <property type="protein sequence ID" value="SLN18800.1"/>
    <property type="molecule type" value="Genomic_DNA"/>
</dbReference>
<evidence type="ECO:0000313" key="2">
    <source>
        <dbReference type="Proteomes" id="UP000193870"/>
    </source>
</evidence>
<gene>
    <name evidence="1" type="ORF">PAM7066_00624</name>
</gene>
<reference evidence="1 2" key="1">
    <citation type="submission" date="2017-03" db="EMBL/GenBank/DDBJ databases">
        <authorList>
            <person name="Afonso C.L."/>
            <person name="Miller P.J."/>
            <person name="Scott M.A."/>
            <person name="Spackman E."/>
            <person name="Goraichik I."/>
            <person name="Dimitrov K.M."/>
            <person name="Suarez D.L."/>
            <person name="Swayne D.E."/>
        </authorList>
    </citation>
    <scope>NUCLEOTIDE SEQUENCE [LARGE SCALE GENOMIC DNA]</scope>
    <source>
        <strain evidence="1 2">CECT 7066</strain>
    </source>
</reference>
<evidence type="ECO:0000313" key="1">
    <source>
        <dbReference type="EMBL" id="SLN18800.1"/>
    </source>
</evidence>
<dbReference type="OrthoDB" id="7691213at2"/>
<name>A0A1Y5RN56_9RHOB</name>
<protein>
    <submittedName>
        <fullName evidence="1">Uncharacterized protein</fullName>
    </submittedName>
</protein>
<organism evidence="1 2">
    <name type="scientific">Palleronia marisminoris</name>
    <dbReference type="NCBI Taxonomy" id="315423"/>
    <lineage>
        <taxon>Bacteria</taxon>
        <taxon>Pseudomonadati</taxon>
        <taxon>Pseudomonadota</taxon>
        <taxon>Alphaproteobacteria</taxon>
        <taxon>Rhodobacterales</taxon>
        <taxon>Roseobacteraceae</taxon>
        <taxon>Palleronia</taxon>
    </lineage>
</organism>
<dbReference type="RefSeq" id="WP_085852633.1">
    <property type="nucleotide sequence ID" value="NZ_FOPF01000001.1"/>
</dbReference>
<dbReference type="Proteomes" id="UP000193870">
    <property type="component" value="Unassembled WGS sequence"/>
</dbReference>